<dbReference type="InterPro" id="IPR021257">
    <property type="entry name" value="DUF2809"/>
</dbReference>
<feature type="transmembrane region" description="Helical" evidence="1">
    <location>
        <begin position="101"/>
        <end position="120"/>
    </location>
</feature>
<keyword evidence="1" id="KW-1133">Transmembrane helix</keyword>
<organism evidence="2 3">
    <name type="scientific">Ectobacillus antri</name>
    <dbReference type="NCBI Taxonomy" id="2486280"/>
    <lineage>
        <taxon>Bacteria</taxon>
        <taxon>Bacillati</taxon>
        <taxon>Bacillota</taxon>
        <taxon>Bacilli</taxon>
        <taxon>Bacillales</taxon>
        <taxon>Bacillaceae</taxon>
        <taxon>Ectobacillus</taxon>
    </lineage>
</organism>
<evidence type="ECO:0000256" key="1">
    <source>
        <dbReference type="SAM" id="Phobius"/>
    </source>
</evidence>
<dbReference type="Proteomes" id="UP001218246">
    <property type="component" value="Unassembled WGS sequence"/>
</dbReference>
<accession>A0ABT6H0T7</accession>
<evidence type="ECO:0000313" key="3">
    <source>
        <dbReference type="Proteomes" id="UP001218246"/>
    </source>
</evidence>
<keyword evidence="1" id="KW-0472">Membrane</keyword>
<reference evidence="2 3" key="1">
    <citation type="submission" date="2023-04" db="EMBL/GenBank/DDBJ databases">
        <title>Ectobacillus antri isolated from activated sludge.</title>
        <authorList>
            <person name="Yan P."/>
            <person name="Liu X."/>
        </authorList>
    </citation>
    <scope>NUCLEOTIDE SEQUENCE [LARGE SCALE GENOMIC DNA]</scope>
    <source>
        <strain evidence="2 3">C18H</strain>
    </source>
</reference>
<comment type="caution">
    <text evidence="2">The sequence shown here is derived from an EMBL/GenBank/DDBJ whole genome shotgun (WGS) entry which is preliminary data.</text>
</comment>
<keyword evidence="3" id="KW-1185">Reference proteome</keyword>
<dbReference type="Pfam" id="PF10990">
    <property type="entry name" value="DUF2809"/>
    <property type="match status" value="1"/>
</dbReference>
<name>A0ABT6H0T7_9BACI</name>
<proteinExistence type="predicted"/>
<keyword evidence="1" id="KW-0812">Transmembrane</keyword>
<evidence type="ECO:0000313" key="2">
    <source>
        <dbReference type="EMBL" id="MDG5753000.1"/>
    </source>
</evidence>
<protein>
    <submittedName>
        <fullName evidence="2">DUF2809 domain-containing protein</fullName>
    </submittedName>
</protein>
<dbReference type="EMBL" id="JARULN010000001">
    <property type="protein sequence ID" value="MDG5753000.1"/>
    <property type="molecule type" value="Genomic_DNA"/>
</dbReference>
<sequence length="129" mass="14766">MCMKRNRLYYSLFLFLTMGLGLLVRKSSFALPALVNTYAGDLLWALLVFIGFGILFPHYRTKTIMLISILFCYGIELSQLYQADWIRELRQTPLALVLGHGFLWSDLLAYTLGVALGSILEKNHIQVNF</sequence>
<feature type="transmembrane region" description="Helical" evidence="1">
    <location>
        <begin position="38"/>
        <end position="56"/>
    </location>
</feature>
<gene>
    <name evidence="2" type="ORF">P6P90_03170</name>
</gene>
<feature type="transmembrane region" description="Helical" evidence="1">
    <location>
        <begin position="63"/>
        <end position="81"/>
    </location>
</feature>